<dbReference type="SUPFAM" id="SSF81901">
    <property type="entry name" value="HCP-like"/>
    <property type="match status" value="1"/>
</dbReference>
<dbReference type="STRING" id="444158.MmarC6_1770"/>
<feature type="repeat" description="TPR" evidence="3">
    <location>
        <begin position="315"/>
        <end position="348"/>
    </location>
</feature>
<dbReference type="PANTHER" id="PTHR44943">
    <property type="entry name" value="CELLULOSE SYNTHASE OPERON PROTEIN C"/>
    <property type="match status" value="1"/>
</dbReference>
<keyword evidence="1" id="KW-0677">Repeat</keyword>
<dbReference type="eggNOG" id="arCOG03038">
    <property type="taxonomic scope" value="Archaea"/>
</dbReference>
<organism evidence="4">
    <name type="scientific">Methanococcus maripaludis (strain C6 / ATCC BAA-1332)</name>
    <dbReference type="NCBI Taxonomy" id="444158"/>
    <lineage>
        <taxon>Archaea</taxon>
        <taxon>Methanobacteriati</taxon>
        <taxon>Methanobacteriota</taxon>
        <taxon>Methanomada group</taxon>
        <taxon>Methanococci</taxon>
        <taxon>Methanococcales</taxon>
        <taxon>Methanococcaceae</taxon>
        <taxon>Methanococcus</taxon>
    </lineage>
</organism>
<gene>
    <name evidence="4" type="ordered locus">MmarC6_1770</name>
</gene>
<dbReference type="Pfam" id="PF14559">
    <property type="entry name" value="TPR_19"/>
    <property type="match status" value="1"/>
</dbReference>
<dbReference type="Pfam" id="PF00515">
    <property type="entry name" value="TPR_1"/>
    <property type="match status" value="2"/>
</dbReference>
<feature type="repeat" description="TPR" evidence="3">
    <location>
        <begin position="281"/>
        <end position="314"/>
    </location>
</feature>
<dbReference type="PANTHER" id="PTHR44943:SF8">
    <property type="entry name" value="TPR REPEAT-CONTAINING PROTEIN MJ0263"/>
    <property type="match status" value="1"/>
</dbReference>
<dbReference type="KEGG" id="mmx:MmarC6_1770"/>
<feature type="repeat" description="TPR" evidence="3">
    <location>
        <begin position="46"/>
        <end position="79"/>
    </location>
</feature>
<dbReference type="EMBL" id="CP000867">
    <property type="protein sequence ID" value="ABX02581.1"/>
    <property type="molecule type" value="Genomic_DNA"/>
</dbReference>
<dbReference type="InterPro" id="IPR011990">
    <property type="entry name" value="TPR-like_helical_dom_sf"/>
</dbReference>
<dbReference type="PROSITE" id="PS50005">
    <property type="entry name" value="TPR"/>
    <property type="match status" value="9"/>
</dbReference>
<reference evidence="4" key="1">
    <citation type="submission" date="2007-10" db="EMBL/GenBank/DDBJ databases">
        <title>Complete sequence of Methanococcus maripaludis C6.</title>
        <authorList>
            <consortium name="US DOE Joint Genome Institute"/>
            <person name="Copeland A."/>
            <person name="Lucas S."/>
            <person name="Lapidus A."/>
            <person name="Barry K."/>
            <person name="Glavina del Rio T."/>
            <person name="Dalin E."/>
            <person name="Tice H."/>
            <person name="Pitluck S."/>
            <person name="Clum A."/>
            <person name="Schmutz J."/>
            <person name="Larimer F."/>
            <person name="Land M."/>
            <person name="Hauser L."/>
            <person name="Kyrpides N."/>
            <person name="Mikhailova N."/>
            <person name="Sieprawska-Lupa M."/>
            <person name="Whitman W.B."/>
            <person name="Richardson P."/>
        </authorList>
    </citation>
    <scope>NUCLEOTIDE SEQUENCE [LARGE SCALE GENOMIC DNA]</scope>
    <source>
        <strain evidence="4">C6</strain>
    </source>
</reference>
<dbReference type="SUPFAM" id="SSF48452">
    <property type="entry name" value="TPR-like"/>
    <property type="match status" value="1"/>
</dbReference>
<name>A9AB58_METM6</name>
<evidence type="ECO:0000313" key="4">
    <source>
        <dbReference type="EMBL" id="ABX02581.1"/>
    </source>
</evidence>
<feature type="repeat" description="TPR" evidence="3">
    <location>
        <begin position="349"/>
        <end position="382"/>
    </location>
</feature>
<dbReference type="SMART" id="SM00028">
    <property type="entry name" value="TPR"/>
    <property type="match status" value="10"/>
</dbReference>
<sequence length="393" mass="45698">MGLLSIFETKEPKKMLEKGIGYYNNGKYQKAVEFFNKTISSEPKNPDAWYFKGNAYQKLDKPKLAQDSYEKALSIRPNDPELVKNYAMLLNSLELFNESIEVLKNVYEPDSEITEILGIAYLKTGRFEEALVEFDKILEKKPKYKQVLAKKGTALVGLKKFDEALDTYEKVLKISPYDTEVWKNIGNAFYTVKRYEKAIQFYDMYLSEHKNDFEVTLSKGDALRKLGKTNEALELYTKTLEKHINSYEPWCRVGLLYYDIKDYETALYYLGLANERNPLNPSILVKLARTYIKLKNYNKSLEFIEKALDKDNGYAKAWCYKGYVLNILERHYEAIDCYKKAITLNKNVSDFWVQLSKVYKTIGNDDYSKEAYENAVKLEPQVLTSKSTESPSL</sequence>
<feature type="repeat" description="TPR" evidence="3">
    <location>
        <begin position="111"/>
        <end position="144"/>
    </location>
</feature>
<evidence type="ECO:0000256" key="1">
    <source>
        <dbReference type="ARBA" id="ARBA00022737"/>
    </source>
</evidence>
<dbReference type="InterPro" id="IPR051685">
    <property type="entry name" value="Ycf3/AcsC/BcsC/TPR_MFPF"/>
</dbReference>
<dbReference type="Gene3D" id="1.25.40.10">
    <property type="entry name" value="Tetratricopeptide repeat domain"/>
    <property type="match status" value="3"/>
</dbReference>
<feature type="repeat" description="TPR" evidence="3">
    <location>
        <begin position="179"/>
        <end position="212"/>
    </location>
</feature>
<evidence type="ECO:0000256" key="2">
    <source>
        <dbReference type="ARBA" id="ARBA00022803"/>
    </source>
</evidence>
<dbReference type="AlphaFoldDB" id="A9AB58"/>
<feature type="repeat" description="TPR" evidence="3">
    <location>
        <begin position="145"/>
        <end position="178"/>
    </location>
</feature>
<dbReference type="PhylomeDB" id="A9AB58"/>
<dbReference type="Pfam" id="PF13432">
    <property type="entry name" value="TPR_16"/>
    <property type="match status" value="1"/>
</dbReference>
<feature type="repeat" description="TPR" evidence="3">
    <location>
        <begin position="12"/>
        <end position="45"/>
    </location>
</feature>
<feature type="repeat" description="TPR" evidence="3">
    <location>
        <begin position="247"/>
        <end position="280"/>
    </location>
</feature>
<protein>
    <submittedName>
        <fullName evidence="4">Tetratricopeptide TPR_2 repeat protein</fullName>
    </submittedName>
</protein>
<evidence type="ECO:0000256" key="3">
    <source>
        <dbReference type="PROSITE-ProRule" id="PRU00339"/>
    </source>
</evidence>
<dbReference type="Pfam" id="PF13181">
    <property type="entry name" value="TPR_8"/>
    <property type="match status" value="3"/>
</dbReference>
<keyword evidence="2 3" id="KW-0802">TPR repeat</keyword>
<dbReference type="InterPro" id="IPR019734">
    <property type="entry name" value="TPR_rpt"/>
</dbReference>
<proteinExistence type="predicted"/>
<dbReference type="HOGENOM" id="CLU_003728_2_3_2"/>
<accession>A9AB58</accession>
<dbReference type="OrthoDB" id="115601at2157"/>